<dbReference type="Gene3D" id="3.90.1200.10">
    <property type="match status" value="1"/>
</dbReference>
<reference evidence="6 7" key="1">
    <citation type="journal article" date="2021" name="J. Hered.">
        <title>A chromosome-level genome assembly of the parasitoid wasp, Cotesia glomerata (Hymenoptera: Braconidae).</title>
        <authorList>
            <person name="Pinto B.J."/>
            <person name="Weis J.J."/>
            <person name="Gamble T."/>
            <person name="Ode P.J."/>
            <person name="Paul R."/>
            <person name="Zaspel J.M."/>
        </authorList>
    </citation>
    <scope>NUCLEOTIDE SEQUENCE [LARGE SCALE GENOMIC DNA]</scope>
    <source>
        <strain evidence="6">CgM1</strain>
    </source>
</reference>
<dbReference type="SUPFAM" id="SSF56112">
    <property type="entry name" value="Protein kinase-like (PK-like)"/>
    <property type="match status" value="1"/>
</dbReference>
<dbReference type="GO" id="GO:0006646">
    <property type="term" value="P:phosphatidylethanolamine biosynthetic process"/>
    <property type="evidence" value="ECO:0007669"/>
    <property type="project" value="TreeGrafter"/>
</dbReference>
<evidence type="ECO:0000256" key="4">
    <source>
        <dbReference type="ARBA" id="ARBA00038211"/>
    </source>
</evidence>
<dbReference type="AlphaFoldDB" id="A0AAV7IJB7"/>
<comment type="caution">
    <text evidence="6">The sequence shown here is derived from an EMBL/GenBank/DDBJ whole genome shotgun (WGS) entry which is preliminary data.</text>
</comment>
<sequence>MDKKKEVHIDIKIDENNYQDDIKIIVDILRPEWPKDQLQFKIFTNGITNKLIGVYYPGHYSEMLLIRIYGNKTDLLIDRKDEVRNIRVLNKAGYTHSLYATFNNGLVYEFINGEVLTPLTVINPEIYWLVAKRLAQMHLLDPREYCQGITSWGDADREPIIWNKTEKFIELMPKSFHDPLKQTRFEELIKPHAVLQEEYQLLKSNLIKLDSPIVYSHNDLLLTNILYDKTVNSVTFIDFEYTGFNYQAFDIANHFAEFVGVENVDYDRYPDQAFQRSWLRIYLQAFNKSSSVSEEQVTKLYKQIKKFNLLTHFFWGCWALIQSQHSTIDFDFLEYAAMRFNEFFKRKNSNNDSSELTTQL</sequence>
<comment type="pathway">
    <text evidence="3">Phospholipid metabolism; phosphatidylethanolamine biosynthesis; phosphatidylethanolamine from ethanolamine: step 1/3.</text>
</comment>
<dbReference type="EC" id="2.7.1.82" evidence="5"/>
<comment type="similarity">
    <text evidence="4">Belongs to the choline/ethanolamine kinase family.</text>
</comment>
<dbReference type="InterPro" id="IPR011009">
    <property type="entry name" value="Kinase-like_dom_sf"/>
</dbReference>
<keyword evidence="2" id="KW-1208">Phospholipid metabolism</keyword>
<accession>A0AAV7IJB7</accession>
<evidence type="ECO:0000313" key="6">
    <source>
        <dbReference type="EMBL" id="KAH0551820.1"/>
    </source>
</evidence>
<evidence type="ECO:0000256" key="1">
    <source>
        <dbReference type="ARBA" id="ARBA00023209"/>
    </source>
</evidence>
<evidence type="ECO:0000256" key="3">
    <source>
        <dbReference type="ARBA" id="ARBA00037883"/>
    </source>
</evidence>
<evidence type="ECO:0000313" key="7">
    <source>
        <dbReference type="Proteomes" id="UP000826195"/>
    </source>
</evidence>
<evidence type="ECO:0000256" key="2">
    <source>
        <dbReference type="ARBA" id="ARBA00023264"/>
    </source>
</evidence>
<name>A0AAV7IJB7_COTGL</name>
<evidence type="ECO:0000256" key="5">
    <source>
        <dbReference type="ARBA" id="ARBA00038874"/>
    </source>
</evidence>
<keyword evidence="1" id="KW-0444">Lipid biosynthesis</keyword>
<dbReference type="EMBL" id="JAHXZJ010001492">
    <property type="protein sequence ID" value="KAH0551820.1"/>
    <property type="molecule type" value="Genomic_DNA"/>
</dbReference>
<dbReference type="Pfam" id="PF01633">
    <property type="entry name" value="Choline_kinase"/>
    <property type="match status" value="1"/>
</dbReference>
<dbReference type="PANTHER" id="PTHR22603">
    <property type="entry name" value="CHOLINE/ETHANOALAMINE KINASE"/>
    <property type="match status" value="1"/>
</dbReference>
<dbReference type="GO" id="GO:0005737">
    <property type="term" value="C:cytoplasm"/>
    <property type="evidence" value="ECO:0007669"/>
    <property type="project" value="TreeGrafter"/>
</dbReference>
<protein>
    <recommendedName>
        <fullName evidence="5">ethanolamine kinase</fullName>
        <ecNumber evidence="5">2.7.1.82</ecNumber>
    </recommendedName>
</protein>
<dbReference type="Proteomes" id="UP000826195">
    <property type="component" value="Unassembled WGS sequence"/>
</dbReference>
<gene>
    <name evidence="6" type="ORF">KQX54_001724</name>
</gene>
<keyword evidence="7" id="KW-1185">Reference proteome</keyword>
<organism evidence="6 7">
    <name type="scientific">Cotesia glomerata</name>
    <name type="common">Lepidopteran parasitic wasp</name>
    <name type="synonym">Apanteles glomeratus</name>
    <dbReference type="NCBI Taxonomy" id="32391"/>
    <lineage>
        <taxon>Eukaryota</taxon>
        <taxon>Metazoa</taxon>
        <taxon>Ecdysozoa</taxon>
        <taxon>Arthropoda</taxon>
        <taxon>Hexapoda</taxon>
        <taxon>Insecta</taxon>
        <taxon>Pterygota</taxon>
        <taxon>Neoptera</taxon>
        <taxon>Endopterygota</taxon>
        <taxon>Hymenoptera</taxon>
        <taxon>Apocrita</taxon>
        <taxon>Ichneumonoidea</taxon>
        <taxon>Braconidae</taxon>
        <taxon>Microgastrinae</taxon>
        <taxon>Cotesia</taxon>
    </lineage>
</organism>
<keyword evidence="1" id="KW-0443">Lipid metabolism</keyword>
<dbReference type="Gene3D" id="3.30.200.20">
    <property type="entry name" value="Phosphorylase Kinase, domain 1"/>
    <property type="match status" value="1"/>
</dbReference>
<proteinExistence type="inferred from homology"/>
<dbReference type="CDD" id="cd05157">
    <property type="entry name" value="ETNK_euk"/>
    <property type="match status" value="1"/>
</dbReference>
<keyword evidence="1" id="KW-0594">Phospholipid biosynthesis</keyword>
<dbReference type="PANTHER" id="PTHR22603:SF66">
    <property type="entry name" value="ETHANOLAMINE KINASE"/>
    <property type="match status" value="1"/>
</dbReference>
<dbReference type="GO" id="GO:0004305">
    <property type="term" value="F:ethanolamine kinase activity"/>
    <property type="evidence" value="ECO:0007669"/>
    <property type="project" value="UniProtKB-EC"/>
</dbReference>